<dbReference type="RefSeq" id="WP_149855088.1">
    <property type="nucleotide sequence ID" value="NZ_VUOB01000105.1"/>
</dbReference>
<reference evidence="1 2" key="1">
    <citation type="submission" date="2019-09" db="EMBL/GenBank/DDBJ databases">
        <title>Goodfellowia gen. nov., a new genus of the Pseudonocardineae related to Actinoalloteichus, containing Goodfellowia coeruleoviolacea gen. nov., comb. nov. gen. nov., comb. nov.</title>
        <authorList>
            <person name="Labeda D."/>
        </authorList>
    </citation>
    <scope>NUCLEOTIDE SEQUENCE [LARGE SCALE GENOMIC DNA]</scope>
    <source>
        <strain evidence="1 2">AN110305</strain>
    </source>
</reference>
<evidence type="ECO:0000313" key="1">
    <source>
        <dbReference type="EMBL" id="KAA2248680.1"/>
    </source>
</evidence>
<reference evidence="1 2" key="2">
    <citation type="submission" date="2019-09" db="EMBL/GenBank/DDBJ databases">
        <authorList>
            <person name="Jin C."/>
        </authorList>
    </citation>
    <scope>NUCLEOTIDE SEQUENCE [LARGE SCALE GENOMIC DNA]</scope>
    <source>
        <strain evidence="1 2">AN110305</strain>
    </source>
</reference>
<name>A0A5B2WD82_9PSEU</name>
<organism evidence="1 2">
    <name type="scientific">Solihabitans fulvus</name>
    <dbReference type="NCBI Taxonomy" id="1892852"/>
    <lineage>
        <taxon>Bacteria</taxon>
        <taxon>Bacillati</taxon>
        <taxon>Actinomycetota</taxon>
        <taxon>Actinomycetes</taxon>
        <taxon>Pseudonocardiales</taxon>
        <taxon>Pseudonocardiaceae</taxon>
        <taxon>Solihabitans</taxon>
    </lineage>
</organism>
<dbReference type="Proteomes" id="UP000323454">
    <property type="component" value="Unassembled WGS sequence"/>
</dbReference>
<accession>A0A5B2WD82</accession>
<evidence type="ECO:0000313" key="2">
    <source>
        <dbReference type="Proteomes" id="UP000323454"/>
    </source>
</evidence>
<protein>
    <submittedName>
        <fullName evidence="1">Uncharacterized protein</fullName>
    </submittedName>
</protein>
<dbReference type="OrthoDB" id="9981544at2"/>
<dbReference type="EMBL" id="VUOB01000105">
    <property type="protein sequence ID" value="KAA2248680.1"/>
    <property type="molecule type" value="Genomic_DNA"/>
</dbReference>
<gene>
    <name evidence="1" type="ORF">F0L68_39715</name>
</gene>
<sequence>MLTDLAVTPDNTNRVLNELNALLRERELRLAVEHLTRWPDAATELAIATPAGVFTDRGGAANWSYALKIGRKLGLRAVVPHPITLADVHGDHQLRDLLQAGRG</sequence>
<comment type="caution">
    <text evidence="1">The sequence shown here is derived from an EMBL/GenBank/DDBJ whole genome shotgun (WGS) entry which is preliminary data.</text>
</comment>
<keyword evidence="2" id="KW-1185">Reference proteome</keyword>
<proteinExistence type="predicted"/>
<dbReference type="AlphaFoldDB" id="A0A5B2WD82"/>